<proteinExistence type="predicted"/>
<dbReference type="Proteomes" id="UP000007963">
    <property type="component" value="Unassembled WGS sequence"/>
</dbReference>
<dbReference type="STRING" id="341663.Q0CDN1"/>
<evidence type="ECO:0000256" key="1">
    <source>
        <dbReference type="PROSITE-ProRule" id="PRU00023"/>
    </source>
</evidence>
<sequence>MEDTLLCIQWILYAQRPLTREELYFAIIGATETDPSLLEWDQNEITPEDMKRFILDSSKGLAELTKSKRPTVQFIHESVRDFLKDEGFRNLHANVGSVAPGPGNEALKKSCLNYVTLDLSTCVIIPDPLPVAKSEDAKHLREIVAEKFPFFRYAVQNVFYHADTALGHGISQRHFLETLPLGHWLLKNNICEQHEIRRYTEDANLLYVLAEKDCANLISCALDLVHGLSILGQRYDHPLRAAVVHGNEKAVRVLLTHPFLGRYAALEWLTGLLKDAVRSRNREIVKMLLDNTYTEITDDLLHMLIFTVEKAPLEIVKLLIERSINPNTPDCDGQTLLSYAVQRSSPEVVNLFLNRGDNPDSEDALRCTPLIYAVGRALGVFEQLLICATLDAKERTDRSTHLFAALRSALEVIRLLLDRGCNPNAKDIHGCTPLLYGKGKPYSLVAVMRQMRKVHPNAELHDGRAPPPFTTEEYLLEMIRLLLEKGGDPNAMDRGGRTPLFHAAGCFSKSVVGLLLDKGAKVNLTDPKGHSPICHAIARWDQPMMTFLLDRGAVADCPVHLLSTPEVNLT</sequence>
<dbReference type="GeneID" id="4353436"/>
<dbReference type="eggNOG" id="KOG0504">
    <property type="taxonomic scope" value="Eukaryota"/>
</dbReference>
<keyword evidence="1" id="KW-0040">ANK repeat</keyword>
<dbReference type="RefSeq" id="XP_001216824.1">
    <property type="nucleotide sequence ID" value="XM_001216824.1"/>
</dbReference>
<dbReference type="PANTHER" id="PTHR24133:SF40">
    <property type="entry name" value="ANKYRIN REPEAT DOMAIN 44"/>
    <property type="match status" value="1"/>
</dbReference>
<dbReference type="HOGENOM" id="CLU_000288_34_14_1"/>
<reference evidence="3" key="1">
    <citation type="submission" date="2005-09" db="EMBL/GenBank/DDBJ databases">
        <title>Annotation of the Aspergillus terreus NIH2624 genome.</title>
        <authorList>
            <person name="Birren B.W."/>
            <person name="Lander E.S."/>
            <person name="Galagan J.E."/>
            <person name="Nusbaum C."/>
            <person name="Devon K."/>
            <person name="Henn M."/>
            <person name="Ma L.-J."/>
            <person name="Jaffe D.B."/>
            <person name="Butler J."/>
            <person name="Alvarez P."/>
            <person name="Gnerre S."/>
            <person name="Grabherr M."/>
            <person name="Kleber M."/>
            <person name="Mauceli E.W."/>
            <person name="Brockman W."/>
            <person name="Rounsley S."/>
            <person name="Young S.K."/>
            <person name="LaButti K."/>
            <person name="Pushparaj V."/>
            <person name="DeCaprio D."/>
            <person name="Crawford M."/>
            <person name="Koehrsen M."/>
            <person name="Engels R."/>
            <person name="Montgomery P."/>
            <person name="Pearson M."/>
            <person name="Howarth C."/>
            <person name="Larson L."/>
            <person name="Luoma S."/>
            <person name="White J."/>
            <person name="Alvarado L."/>
            <person name="Kodira C.D."/>
            <person name="Zeng Q."/>
            <person name="Oleary S."/>
            <person name="Yandava C."/>
            <person name="Denning D.W."/>
            <person name="Nierman W.C."/>
            <person name="Milne T."/>
            <person name="Madden K."/>
        </authorList>
    </citation>
    <scope>NUCLEOTIDE SEQUENCE [LARGE SCALE GENOMIC DNA]</scope>
    <source>
        <strain evidence="3">NIH 2624 / FGSC A1156</strain>
    </source>
</reference>
<dbReference type="InterPro" id="IPR036770">
    <property type="entry name" value="Ankyrin_rpt-contain_sf"/>
</dbReference>
<dbReference type="OrthoDB" id="4772757at2759"/>
<dbReference type="Gene3D" id="1.25.40.20">
    <property type="entry name" value="Ankyrin repeat-containing domain"/>
    <property type="match status" value="1"/>
</dbReference>
<dbReference type="AlphaFoldDB" id="Q0CDN1"/>
<evidence type="ECO:0000313" key="3">
    <source>
        <dbReference type="Proteomes" id="UP000007963"/>
    </source>
</evidence>
<dbReference type="InterPro" id="IPR002110">
    <property type="entry name" value="Ankyrin_rpt"/>
</dbReference>
<evidence type="ECO:0000313" key="2">
    <source>
        <dbReference type="EMBL" id="EAU31376.1"/>
    </source>
</evidence>
<accession>Q0CDN1</accession>
<dbReference type="PROSITE" id="PS50297">
    <property type="entry name" value="ANK_REP_REGION"/>
    <property type="match status" value="2"/>
</dbReference>
<feature type="repeat" description="ANK" evidence="1">
    <location>
        <begin position="332"/>
        <end position="364"/>
    </location>
</feature>
<dbReference type="PANTHER" id="PTHR24133">
    <property type="entry name" value="ANKYRIN DOMAIN-CONTAINING"/>
    <property type="match status" value="1"/>
</dbReference>
<name>Q0CDN1_ASPTN</name>
<dbReference type="Pfam" id="PF00023">
    <property type="entry name" value="Ank"/>
    <property type="match status" value="1"/>
</dbReference>
<gene>
    <name evidence="2" type="ORF">ATEG_08203</name>
</gene>
<feature type="repeat" description="ANK" evidence="1">
    <location>
        <begin position="462"/>
        <end position="494"/>
    </location>
</feature>
<feature type="repeat" description="ANK" evidence="1">
    <location>
        <begin position="495"/>
        <end position="527"/>
    </location>
</feature>
<organism evidence="2 3">
    <name type="scientific">Aspergillus terreus (strain NIH 2624 / FGSC A1156)</name>
    <dbReference type="NCBI Taxonomy" id="341663"/>
    <lineage>
        <taxon>Eukaryota</taxon>
        <taxon>Fungi</taxon>
        <taxon>Dikarya</taxon>
        <taxon>Ascomycota</taxon>
        <taxon>Pezizomycotina</taxon>
        <taxon>Eurotiomycetes</taxon>
        <taxon>Eurotiomycetidae</taxon>
        <taxon>Eurotiales</taxon>
        <taxon>Aspergillaceae</taxon>
        <taxon>Aspergillus</taxon>
        <taxon>Aspergillus subgen. Circumdati</taxon>
    </lineage>
</organism>
<dbReference type="EMBL" id="CH476605">
    <property type="protein sequence ID" value="EAU31376.1"/>
    <property type="molecule type" value="Genomic_DNA"/>
</dbReference>
<dbReference type="Pfam" id="PF12796">
    <property type="entry name" value="Ank_2"/>
    <property type="match status" value="2"/>
</dbReference>
<dbReference type="OMA" id="LANWIQH"/>
<dbReference type="SUPFAM" id="SSF48403">
    <property type="entry name" value="Ankyrin repeat"/>
    <property type="match status" value="1"/>
</dbReference>
<dbReference type="SMART" id="SM00248">
    <property type="entry name" value="ANK"/>
    <property type="match status" value="8"/>
</dbReference>
<dbReference type="InterPro" id="IPR052391">
    <property type="entry name" value="E3_Ligase-Neurotoxin"/>
</dbReference>
<dbReference type="VEuPathDB" id="FungiDB:ATEG_08203"/>
<dbReference type="PROSITE" id="PS50088">
    <property type="entry name" value="ANK_REPEAT"/>
    <property type="match status" value="3"/>
</dbReference>
<protein>
    <submittedName>
        <fullName evidence="2">Uncharacterized protein</fullName>
    </submittedName>
</protein>